<name>A0A6A6J8C6_WESOR</name>
<gene>
    <name evidence="2" type="ORF">EI97DRAFT_202726</name>
</gene>
<dbReference type="PANTHER" id="PTHR10701">
    <property type="entry name" value="SMALL NUCLEAR RIBONUCLEOPROTEIN-ASSOCIATED PROTEIN B AND N"/>
    <property type="match status" value="1"/>
</dbReference>
<evidence type="ECO:0000313" key="3">
    <source>
        <dbReference type="Proteomes" id="UP000800097"/>
    </source>
</evidence>
<accession>A0A6A6J8C6</accession>
<dbReference type="InterPro" id="IPR010920">
    <property type="entry name" value="LSM_dom_sf"/>
</dbReference>
<reference evidence="2" key="1">
    <citation type="journal article" date="2020" name="Stud. Mycol.">
        <title>101 Dothideomycetes genomes: a test case for predicting lifestyles and emergence of pathogens.</title>
        <authorList>
            <person name="Haridas S."/>
            <person name="Albert R."/>
            <person name="Binder M."/>
            <person name="Bloem J."/>
            <person name="Labutti K."/>
            <person name="Salamov A."/>
            <person name="Andreopoulos B."/>
            <person name="Baker S."/>
            <person name="Barry K."/>
            <person name="Bills G."/>
            <person name="Bluhm B."/>
            <person name="Cannon C."/>
            <person name="Castanera R."/>
            <person name="Culley D."/>
            <person name="Daum C."/>
            <person name="Ezra D."/>
            <person name="Gonzalez J."/>
            <person name="Henrissat B."/>
            <person name="Kuo A."/>
            <person name="Liang C."/>
            <person name="Lipzen A."/>
            <person name="Lutzoni F."/>
            <person name="Magnuson J."/>
            <person name="Mondo S."/>
            <person name="Nolan M."/>
            <person name="Ohm R."/>
            <person name="Pangilinan J."/>
            <person name="Park H.-J."/>
            <person name="Ramirez L."/>
            <person name="Alfaro M."/>
            <person name="Sun H."/>
            <person name="Tritt A."/>
            <person name="Yoshinaga Y."/>
            <person name="Zwiers L.-H."/>
            <person name="Turgeon B."/>
            <person name="Goodwin S."/>
            <person name="Spatafora J."/>
            <person name="Crous P."/>
            <person name="Grigoriev I."/>
        </authorList>
    </citation>
    <scope>NUCLEOTIDE SEQUENCE</scope>
    <source>
        <strain evidence="2">CBS 379.55</strain>
    </source>
</reference>
<dbReference type="PANTHER" id="PTHR10701:SF5">
    <property type="entry name" value="N-ALPHA-ACETYLTRANSFERASE 38, NATC AUXILIARY SUBUNIT"/>
    <property type="match status" value="1"/>
</dbReference>
<dbReference type="GO" id="GO:0031417">
    <property type="term" value="C:NatC complex"/>
    <property type="evidence" value="ECO:0007669"/>
    <property type="project" value="InterPro"/>
</dbReference>
<dbReference type="InterPro" id="IPR001163">
    <property type="entry name" value="Sm_dom_euk/arc"/>
</dbReference>
<evidence type="ECO:0000313" key="2">
    <source>
        <dbReference type="EMBL" id="KAF2272672.1"/>
    </source>
</evidence>
<dbReference type="AlphaFoldDB" id="A0A6A6J8C6"/>
<dbReference type="RefSeq" id="XP_033650211.1">
    <property type="nucleotide sequence ID" value="XM_033793700.1"/>
</dbReference>
<dbReference type="EMBL" id="ML986518">
    <property type="protein sequence ID" value="KAF2272672.1"/>
    <property type="molecule type" value="Genomic_DNA"/>
</dbReference>
<protein>
    <recommendedName>
        <fullName evidence="1">Sm domain-containing protein</fullName>
    </recommendedName>
</protein>
<organism evidence="2 3">
    <name type="scientific">Westerdykella ornata</name>
    <dbReference type="NCBI Taxonomy" id="318751"/>
    <lineage>
        <taxon>Eukaryota</taxon>
        <taxon>Fungi</taxon>
        <taxon>Dikarya</taxon>
        <taxon>Ascomycota</taxon>
        <taxon>Pezizomycotina</taxon>
        <taxon>Dothideomycetes</taxon>
        <taxon>Pleosporomycetidae</taxon>
        <taxon>Pleosporales</taxon>
        <taxon>Sporormiaceae</taxon>
        <taxon>Westerdykella</taxon>
    </lineage>
</organism>
<dbReference type="Gene3D" id="2.30.30.100">
    <property type="match status" value="1"/>
</dbReference>
<dbReference type="InterPro" id="IPR050914">
    <property type="entry name" value="snRNP_SmB/NAA38-like"/>
</dbReference>
<dbReference type="Pfam" id="PF01423">
    <property type="entry name" value="LSM"/>
    <property type="match status" value="1"/>
</dbReference>
<dbReference type="OrthoDB" id="368909at2759"/>
<dbReference type="Proteomes" id="UP000800097">
    <property type="component" value="Unassembled WGS sequence"/>
</dbReference>
<dbReference type="GeneID" id="54546875"/>
<evidence type="ECO:0000259" key="1">
    <source>
        <dbReference type="SMART" id="SM00651"/>
    </source>
</evidence>
<dbReference type="InterPro" id="IPR034110">
    <property type="entry name" value="LSMD1_Sm"/>
</dbReference>
<dbReference type="SUPFAM" id="SSF50182">
    <property type="entry name" value="Sm-like ribonucleoproteins"/>
    <property type="match status" value="1"/>
</dbReference>
<feature type="domain" description="Sm" evidence="1">
    <location>
        <begin position="8"/>
        <end position="93"/>
    </location>
</feature>
<proteinExistence type="predicted"/>
<sequence>MDNKEACDYLSSLIGKNLRIHVSDKRVFGGQLKCTDKDRNIILSLAHEYREPSAEVLRKAVEESGNPTVKVSWTSRYVGLIVVPGAHVRKIELEETTYG</sequence>
<dbReference type="CDD" id="cd06168">
    <property type="entry name" value="LSMD1"/>
    <property type="match status" value="1"/>
</dbReference>
<keyword evidence="3" id="KW-1185">Reference proteome</keyword>
<dbReference type="SMART" id="SM00651">
    <property type="entry name" value="Sm"/>
    <property type="match status" value="1"/>
</dbReference>